<dbReference type="GO" id="GO:0003700">
    <property type="term" value="F:DNA-binding transcription factor activity"/>
    <property type="evidence" value="ECO:0007669"/>
    <property type="project" value="TreeGrafter"/>
</dbReference>
<dbReference type="InterPro" id="IPR001647">
    <property type="entry name" value="HTH_TetR"/>
</dbReference>
<proteinExistence type="predicted"/>
<dbReference type="InterPro" id="IPR050109">
    <property type="entry name" value="HTH-type_TetR-like_transc_reg"/>
</dbReference>
<dbReference type="AlphaFoldDB" id="A0A5Q2THS1"/>
<reference evidence="4 5" key="1">
    <citation type="submission" date="2019-11" db="EMBL/GenBank/DDBJ databases">
        <title>Gracilibacillus salitolerans sp. nov., a moderate halophile isolated from a saline soil in northwest China.</title>
        <authorList>
            <person name="Gan L."/>
        </authorList>
    </citation>
    <scope>NUCLEOTIDE SEQUENCE [LARGE SCALE GENOMIC DNA]</scope>
    <source>
        <strain evidence="4 5">SCU50</strain>
    </source>
</reference>
<dbReference type="Proteomes" id="UP000339690">
    <property type="component" value="Chromosome"/>
</dbReference>
<dbReference type="KEGG" id="grc:GI584_06495"/>
<evidence type="ECO:0000256" key="2">
    <source>
        <dbReference type="PROSITE-ProRule" id="PRU00335"/>
    </source>
</evidence>
<evidence type="ECO:0000313" key="5">
    <source>
        <dbReference type="Proteomes" id="UP000339690"/>
    </source>
</evidence>
<dbReference type="Pfam" id="PF00440">
    <property type="entry name" value="TetR_N"/>
    <property type="match status" value="1"/>
</dbReference>
<keyword evidence="1 2" id="KW-0238">DNA-binding</keyword>
<dbReference type="GO" id="GO:0000976">
    <property type="term" value="F:transcription cis-regulatory region binding"/>
    <property type="evidence" value="ECO:0007669"/>
    <property type="project" value="TreeGrafter"/>
</dbReference>
<dbReference type="InterPro" id="IPR009057">
    <property type="entry name" value="Homeodomain-like_sf"/>
</dbReference>
<feature type="domain" description="HTH tetR-type" evidence="3">
    <location>
        <begin position="41"/>
        <end position="101"/>
    </location>
</feature>
<gene>
    <name evidence="4" type="ORF">GI584_06495</name>
</gene>
<feature type="DNA-binding region" description="H-T-H motif" evidence="2">
    <location>
        <begin position="64"/>
        <end position="83"/>
    </location>
</feature>
<dbReference type="EMBL" id="CP045915">
    <property type="protein sequence ID" value="QGH33687.1"/>
    <property type="molecule type" value="Genomic_DNA"/>
</dbReference>
<sequence length="230" mass="26589">MGCLFSQFKKTSPLLTPLCISNIMLVINKYHVRCLMQSKKINTTDRILQSALELMQKKGFNLVTIKEIADASNVSEMTVFRHFETKKGVLESAIKKNTVIPSFKKTFEENIVWNLDQDLMLIAKLYLDLMESNKSICLIAVQERFTMPELVRLISDNTEQLKIFITEYFKEMQAKKKMVELDSYSQASTFLSMLFGFFISAALWETEFINLSKDQFITNSIHTFCNGIKK</sequence>
<evidence type="ECO:0000256" key="1">
    <source>
        <dbReference type="ARBA" id="ARBA00023125"/>
    </source>
</evidence>
<dbReference type="Gene3D" id="1.10.357.10">
    <property type="entry name" value="Tetracycline Repressor, domain 2"/>
    <property type="match status" value="2"/>
</dbReference>
<evidence type="ECO:0000313" key="4">
    <source>
        <dbReference type="EMBL" id="QGH33687.1"/>
    </source>
</evidence>
<evidence type="ECO:0000259" key="3">
    <source>
        <dbReference type="PROSITE" id="PS50977"/>
    </source>
</evidence>
<organism evidence="4 5">
    <name type="scientific">Gracilibacillus salitolerans</name>
    <dbReference type="NCBI Taxonomy" id="2663022"/>
    <lineage>
        <taxon>Bacteria</taxon>
        <taxon>Bacillati</taxon>
        <taxon>Bacillota</taxon>
        <taxon>Bacilli</taxon>
        <taxon>Bacillales</taxon>
        <taxon>Bacillaceae</taxon>
        <taxon>Gracilibacillus</taxon>
    </lineage>
</organism>
<keyword evidence="5" id="KW-1185">Reference proteome</keyword>
<dbReference type="PANTHER" id="PTHR30055:SF226">
    <property type="entry name" value="HTH-TYPE TRANSCRIPTIONAL REGULATOR PKSA"/>
    <property type="match status" value="1"/>
</dbReference>
<dbReference type="PANTHER" id="PTHR30055">
    <property type="entry name" value="HTH-TYPE TRANSCRIPTIONAL REGULATOR RUTR"/>
    <property type="match status" value="1"/>
</dbReference>
<dbReference type="PRINTS" id="PR00455">
    <property type="entry name" value="HTHTETR"/>
</dbReference>
<protein>
    <submittedName>
        <fullName evidence="4">TetR family transcriptional regulator</fullName>
    </submittedName>
</protein>
<dbReference type="SUPFAM" id="SSF46689">
    <property type="entry name" value="Homeodomain-like"/>
    <property type="match status" value="1"/>
</dbReference>
<dbReference type="PROSITE" id="PS50977">
    <property type="entry name" value="HTH_TETR_2"/>
    <property type="match status" value="1"/>
</dbReference>
<name>A0A5Q2THS1_9BACI</name>
<accession>A0A5Q2THS1</accession>